<accession>A0A939T617</accession>
<feature type="region of interest" description="Disordered" evidence="1">
    <location>
        <begin position="68"/>
        <end position="136"/>
    </location>
</feature>
<keyword evidence="2" id="KW-0812">Transmembrane</keyword>
<dbReference type="AlphaFoldDB" id="A0A939T617"/>
<protein>
    <recommendedName>
        <fullName evidence="5">DUF2020 domain-containing protein</fullName>
    </recommendedName>
</protein>
<sequence length="246" mass="25082">MDLESELRRAMAEHTADASAPSSLAEDVRHRYRRRVTRIRTTVGAATALAVLTALVPTTYHSFRADPVSASKTPTAAAPPAPGSNGPAQPPAPGESRSPRTSENPGAGASQHPSPRLGPGGGHGSAAPGTGSNPLPGWVTYLPSGLGAAQPCADQGTTTTCRWTGAAGTVEIRVVRNAGLTAPEGLGVLPAMPKPASVRGHKAFVSDRPGAARQIAWIDRPGVGVIVTAAGSVRDDLLRIAEGVRP</sequence>
<feature type="transmembrane region" description="Helical" evidence="2">
    <location>
        <begin position="39"/>
        <end position="60"/>
    </location>
</feature>
<comment type="caution">
    <text evidence="3">The sequence shown here is derived from an EMBL/GenBank/DDBJ whole genome shotgun (WGS) entry which is preliminary data.</text>
</comment>
<reference evidence="3" key="1">
    <citation type="submission" date="2021-03" db="EMBL/GenBank/DDBJ databases">
        <authorList>
            <person name="Kanchanasin P."/>
            <person name="Saeng-In P."/>
            <person name="Phongsopitanun W."/>
            <person name="Yuki M."/>
            <person name="Kudo T."/>
            <person name="Ohkuma M."/>
            <person name="Tanasupawat S."/>
        </authorList>
    </citation>
    <scope>NUCLEOTIDE SEQUENCE</scope>
    <source>
        <strain evidence="3">GKU 128</strain>
    </source>
</reference>
<feature type="compositionally biased region" description="Pro residues" evidence="1">
    <location>
        <begin position="77"/>
        <end position="93"/>
    </location>
</feature>
<evidence type="ECO:0000313" key="4">
    <source>
        <dbReference type="Proteomes" id="UP000669179"/>
    </source>
</evidence>
<keyword evidence="2" id="KW-0472">Membrane</keyword>
<feature type="region of interest" description="Disordered" evidence="1">
    <location>
        <begin position="1"/>
        <end position="26"/>
    </location>
</feature>
<feature type="compositionally biased region" description="Basic and acidic residues" evidence="1">
    <location>
        <begin position="1"/>
        <end position="16"/>
    </location>
</feature>
<name>A0A939T617_9ACTN</name>
<evidence type="ECO:0000313" key="3">
    <source>
        <dbReference type="EMBL" id="MBO2451343.1"/>
    </source>
</evidence>
<organism evidence="3 4">
    <name type="scientific">Actinomadura barringtoniae</name>
    <dbReference type="NCBI Taxonomy" id="1427535"/>
    <lineage>
        <taxon>Bacteria</taxon>
        <taxon>Bacillati</taxon>
        <taxon>Actinomycetota</taxon>
        <taxon>Actinomycetes</taxon>
        <taxon>Streptosporangiales</taxon>
        <taxon>Thermomonosporaceae</taxon>
        <taxon>Actinomadura</taxon>
    </lineage>
</organism>
<evidence type="ECO:0000256" key="2">
    <source>
        <dbReference type="SAM" id="Phobius"/>
    </source>
</evidence>
<proteinExistence type="predicted"/>
<dbReference type="RefSeq" id="WP_208259256.1">
    <property type="nucleotide sequence ID" value="NZ_JAGEOJ010000013.1"/>
</dbReference>
<gene>
    <name evidence="3" type="ORF">J4573_29920</name>
</gene>
<keyword evidence="4" id="KW-1185">Reference proteome</keyword>
<evidence type="ECO:0000256" key="1">
    <source>
        <dbReference type="SAM" id="MobiDB-lite"/>
    </source>
</evidence>
<dbReference type="EMBL" id="JAGEOJ010000013">
    <property type="protein sequence ID" value="MBO2451343.1"/>
    <property type="molecule type" value="Genomic_DNA"/>
</dbReference>
<keyword evidence="2" id="KW-1133">Transmembrane helix</keyword>
<evidence type="ECO:0008006" key="5">
    <source>
        <dbReference type="Google" id="ProtNLM"/>
    </source>
</evidence>
<dbReference type="Proteomes" id="UP000669179">
    <property type="component" value="Unassembled WGS sequence"/>
</dbReference>